<protein>
    <submittedName>
        <fullName evidence="2">Uncharacterized protein</fullName>
    </submittedName>
</protein>
<dbReference type="AlphaFoldDB" id="A0AAV7UE72"/>
<feature type="compositionally biased region" description="Basic and acidic residues" evidence="1">
    <location>
        <begin position="66"/>
        <end position="79"/>
    </location>
</feature>
<comment type="caution">
    <text evidence="2">The sequence shown here is derived from an EMBL/GenBank/DDBJ whole genome shotgun (WGS) entry which is preliminary data.</text>
</comment>
<feature type="compositionally biased region" description="Polar residues" evidence="1">
    <location>
        <begin position="87"/>
        <end position="101"/>
    </location>
</feature>
<reference evidence="2" key="1">
    <citation type="journal article" date="2022" name="bioRxiv">
        <title>Sequencing and chromosome-scale assembly of the giantPleurodeles waltlgenome.</title>
        <authorList>
            <person name="Brown T."/>
            <person name="Elewa A."/>
            <person name="Iarovenko S."/>
            <person name="Subramanian E."/>
            <person name="Araus A.J."/>
            <person name="Petzold A."/>
            <person name="Susuki M."/>
            <person name="Suzuki K.-i.T."/>
            <person name="Hayashi T."/>
            <person name="Toyoda A."/>
            <person name="Oliveira C."/>
            <person name="Osipova E."/>
            <person name="Leigh N.D."/>
            <person name="Simon A."/>
            <person name="Yun M.H."/>
        </authorList>
    </citation>
    <scope>NUCLEOTIDE SEQUENCE</scope>
    <source>
        <strain evidence="2">20211129_DDA</strain>
        <tissue evidence="2">Liver</tissue>
    </source>
</reference>
<name>A0AAV7UE72_PLEWA</name>
<evidence type="ECO:0000313" key="2">
    <source>
        <dbReference type="EMBL" id="KAJ1187123.1"/>
    </source>
</evidence>
<dbReference type="EMBL" id="JANPWB010000005">
    <property type="protein sequence ID" value="KAJ1187123.1"/>
    <property type="molecule type" value="Genomic_DNA"/>
</dbReference>
<feature type="region of interest" description="Disordered" evidence="1">
    <location>
        <begin position="57"/>
        <end position="109"/>
    </location>
</feature>
<organism evidence="2 3">
    <name type="scientific">Pleurodeles waltl</name>
    <name type="common">Iberian ribbed newt</name>
    <dbReference type="NCBI Taxonomy" id="8319"/>
    <lineage>
        <taxon>Eukaryota</taxon>
        <taxon>Metazoa</taxon>
        <taxon>Chordata</taxon>
        <taxon>Craniata</taxon>
        <taxon>Vertebrata</taxon>
        <taxon>Euteleostomi</taxon>
        <taxon>Amphibia</taxon>
        <taxon>Batrachia</taxon>
        <taxon>Caudata</taxon>
        <taxon>Salamandroidea</taxon>
        <taxon>Salamandridae</taxon>
        <taxon>Pleurodelinae</taxon>
        <taxon>Pleurodeles</taxon>
    </lineage>
</organism>
<dbReference type="Proteomes" id="UP001066276">
    <property type="component" value="Chromosome 3_1"/>
</dbReference>
<gene>
    <name evidence="2" type="ORF">NDU88_003902</name>
</gene>
<evidence type="ECO:0000313" key="3">
    <source>
        <dbReference type="Proteomes" id="UP001066276"/>
    </source>
</evidence>
<keyword evidence="3" id="KW-1185">Reference proteome</keyword>
<evidence type="ECO:0000256" key="1">
    <source>
        <dbReference type="SAM" id="MobiDB-lite"/>
    </source>
</evidence>
<accession>A0AAV7UE72</accession>
<proteinExistence type="predicted"/>
<sequence length="109" mass="11757">MLFDIQAGTVRYPHTPSQPVRSVIKRVIYDVIAAVAGLAGFVRVLPHSLKISMAPKTARNSGYKIDGSKMTRIGRDKGDLAGANRRPVSTTGKPIGKNTSGPGERRQDQ</sequence>